<proteinExistence type="predicted"/>
<comment type="caution">
    <text evidence="1">The sequence shown here is derived from an EMBL/GenBank/DDBJ whole genome shotgun (WGS) entry which is preliminary data.</text>
</comment>
<organism evidence="1 2">
    <name type="scientific">Bordetella bronchiseptica 00-P-2796</name>
    <dbReference type="NCBI Taxonomy" id="1331199"/>
    <lineage>
        <taxon>Bacteria</taxon>
        <taxon>Pseudomonadati</taxon>
        <taxon>Pseudomonadota</taxon>
        <taxon>Betaproteobacteria</taxon>
        <taxon>Burkholderiales</taxon>
        <taxon>Alcaligenaceae</taxon>
        <taxon>Bordetella</taxon>
    </lineage>
</organism>
<evidence type="ECO:0000313" key="1">
    <source>
        <dbReference type="EMBL" id="KCV33987.1"/>
    </source>
</evidence>
<protein>
    <submittedName>
        <fullName evidence="1">N-acetyltransferase YedL</fullName>
    </submittedName>
</protein>
<dbReference type="EMBL" id="JGWH01000111">
    <property type="protein sequence ID" value="KCV33987.1"/>
    <property type="molecule type" value="Genomic_DNA"/>
</dbReference>
<name>A0ABR4RDC5_BORBO</name>
<reference evidence="1 2" key="1">
    <citation type="submission" date="2014-03" db="EMBL/GenBank/DDBJ databases">
        <title>Genome sequence of Bordetella bronchiseptica.</title>
        <authorList>
            <person name="Harvill E."/>
            <person name="Goodfield L.L."/>
            <person name="Ivanov Y.V."/>
            <person name="Meyer J.A."/>
            <person name="Muse S.J."/>
            <person name="Jacobs N."/>
            <person name="Bendor L."/>
            <person name="Smallridge W.E."/>
            <person name="Brinkac L.M."/>
            <person name="Sanka R."/>
            <person name="Kim M."/>
            <person name="Losada L."/>
        </authorList>
    </citation>
    <scope>NUCLEOTIDE SEQUENCE [LARGE SCALE GENOMIC DNA]</scope>
    <source>
        <strain evidence="1 2">00-P-2796</strain>
    </source>
</reference>
<evidence type="ECO:0000313" key="2">
    <source>
        <dbReference type="Proteomes" id="UP000025756"/>
    </source>
</evidence>
<sequence>MASERPEPHFVAGPAGEWVDPATLRSLDEVKAAKLAEVNAAAEAFVREISGIDKYPEFEQKTWPTQEAEAVAWFAVDEAHRAPALVPWCAHAATRREISLADFMNRVQAKVTAFRTLTADVSGDRQRLEDQIMAATEVSQVDEITINWET</sequence>
<accession>A0ABR4RDC5</accession>
<dbReference type="Proteomes" id="UP000025756">
    <property type="component" value="Unassembled WGS sequence"/>
</dbReference>
<keyword evidence="2" id="KW-1185">Reference proteome</keyword>
<gene>
    <name evidence="1" type="ORF">L490_5271</name>
</gene>